<dbReference type="PANTHER" id="PTHR14614:SF156">
    <property type="entry name" value="PROTEIN-LYSINE N-METHYLTRANSFERASE EFM2"/>
    <property type="match status" value="1"/>
</dbReference>
<gene>
    <name evidence="1" type="ORF">FH972_022141</name>
</gene>
<dbReference type="GO" id="GO:0005829">
    <property type="term" value="C:cytosol"/>
    <property type="evidence" value="ECO:0007669"/>
    <property type="project" value="TreeGrafter"/>
</dbReference>
<dbReference type="Proteomes" id="UP000327013">
    <property type="component" value="Unassembled WGS sequence"/>
</dbReference>
<dbReference type="EMBL" id="VIBQ01000010">
    <property type="protein sequence ID" value="KAB8339207.1"/>
    <property type="molecule type" value="Genomic_DNA"/>
</dbReference>
<proteinExistence type="predicted"/>
<sequence>MRPRTTSQQHKVVISHEQDTVDIVIHVPFLKAEGLGLITWASSSVLANQLHRLDIHPAALKHNDGIKVLELGAGTGLVGISAAVIWHTNVVLTDLAPIVPGLTGNVDSNKDLLKSSQGSAMVGTLDWNAPESLFLRDHPEGLYKEITLSNATDKASVILAADTIYWEEHPRMLLTVILAWLGPGEHSRVVFTYPLRVAYIDHIRELWELLQSNGLESIDEGRIQIDGDEWEDEPLIEWCVWKWK</sequence>
<accession>A0A5N6KRR1</accession>
<dbReference type="OrthoDB" id="413520at2759"/>
<dbReference type="InterPro" id="IPR019410">
    <property type="entry name" value="Methyltransf_16"/>
</dbReference>
<dbReference type="Gene3D" id="3.40.50.150">
    <property type="entry name" value="Vaccinia Virus protein VP39"/>
    <property type="match status" value="1"/>
</dbReference>
<dbReference type="PANTHER" id="PTHR14614">
    <property type="entry name" value="HEPATOCELLULAR CARCINOMA-ASSOCIATED ANTIGEN"/>
    <property type="match status" value="1"/>
</dbReference>
<dbReference type="Pfam" id="PF10294">
    <property type="entry name" value="Methyltransf_16"/>
    <property type="match status" value="1"/>
</dbReference>
<protein>
    <submittedName>
        <fullName evidence="1">Uncharacterized protein</fullName>
    </submittedName>
</protein>
<reference evidence="1 2" key="1">
    <citation type="submission" date="2019-06" db="EMBL/GenBank/DDBJ databases">
        <title>A chromosomal-level reference genome of Carpinus fangiana (Coryloideae, Betulaceae).</title>
        <authorList>
            <person name="Yang X."/>
            <person name="Wang Z."/>
            <person name="Zhang L."/>
            <person name="Hao G."/>
            <person name="Liu J."/>
            <person name="Yang Y."/>
        </authorList>
    </citation>
    <scope>NUCLEOTIDE SEQUENCE [LARGE SCALE GENOMIC DNA]</scope>
    <source>
        <strain evidence="1">Cfa_2016G</strain>
        <tissue evidence="1">Leaf</tissue>
    </source>
</reference>
<evidence type="ECO:0000313" key="2">
    <source>
        <dbReference type="Proteomes" id="UP000327013"/>
    </source>
</evidence>
<organism evidence="1 2">
    <name type="scientific">Carpinus fangiana</name>
    <dbReference type="NCBI Taxonomy" id="176857"/>
    <lineage>
        <taxon>Eukaryota</taxon>
        <taxon>Viridiplantae</taxon>
        <taxon>Streptophyta</taxon>
        <taxon>Embryophyta</taxon>
        <taxon>Tracheophyta</taxon>
        <taxon>Spermatophyta</taxon>
        <taxon>Magnoliopsida</taxon>
        <taxon>eudicotyledons</taxon>
        <taxon>Gunneridae</taxon>
        <taxon>Pentapetalae</taxon>
        <taxon>rosids</taxon>
        <taxon>fabids</taxon>
        <taxon>Fagales</taxon>
        <taxon>Betulaceae</taxon>
        <taxon>Carpinus</taxon>
    </lineage>
</organism>
<comment type="caution">
    <text evidence="1">The sequence shown here is derived from an EMBL/GenBank/DDBJ whole genome shotgun (WGS) entry which is preliminary data.</text>
</comment>
<dbReference type="InterPro" id="IPR029063">
    <property type="entry name" value="SAM-dependent_MTases_sf"/>
</dbReference>
<name>A0A5N6KRR1_9ROSI</name>
<evidence type="ECO:0000313" key="1">
    <source>
        <dbReference type="EMBL" id="KAB8339207.1"/>
    </source>
</evidence>
<dbReference type="SUPFAM" id="SSF53335">
    <property type="entry name" value="S-adenosyl-L-methionine-dependent methyltransferases"/>
    <property type="match status" value="1"/>
</dbReference>
<dbReference type="AlphaFoldDB" id="A0A5N6KRR1"/>
<keyword evidence="2" id="KW-1185">Reference proteome</keyword>